<dbReference type="Proteomes" id="UP001596087">
    <property type="component" value="Unassembled WGS sequence"/>
</dbReference>
<feature type="transmembrane region" description="Helical" evidence="6">
    <location>
        <begin position="148"/>
        <end position="169"/>
    </location>
</feature>
<evidence type="ECO:0000256" key="1">
    <source>
        <dbReference type="ARBA" id="ARBA00004141"/>
    </source>
</evidence>
<dbReference type="EMBL" id="JBHSKD010000024">
    <property type="protein sequence ID" value="MFC5178500.1"/>
    <property type="molecule type" value="Genomic_DNA"/>
</dbReference>
<evidence type="ECO:0000313" key="7">
    <source>
        <dbReference type="EMBL" id="MFC5178500.1"/>
    </source>
</evidence>
<feature type="region of interest" description="Disordered" evidence="5">
    <location>
        <begin position="1"/>
        <end position="96"/>
    </location>
</feature>
<evidence type="ECO:0000256" key="3">
    <source>
        <dbReference type="ARBA" id="ARBA00022989"/>
    </source>
</evidence>
<keyword evidence="4 6" id="KW-0472">Membrane</keyword>
<sequence>MSETPPPPPPPSSSSGDEPTTPVTPPAEGAAPPPPPPPSEPPAAPGEPVAEAPAPGFAPPPPAYGEQPPVYGEQPPAYAQPAAPQQWAGQPGMMTPDEKTWGGAAHWSALVASLVGLAFLGPLIVLLVKGNESPYVRAQAVESLNFQITMAIAGLVSFVLLFVLIGFVLLPLVGIWWLVFTIIGSVKSSGGEMYRYPATIRMVS</sequence>
<evidence type="ECO:0000256" key="2">
    <source>
        <dbReference type="ARBA" id="ARBA00022692"/>
    </source>
</evidence>
<keyword evidence="8" id="KW-1185">Reference proteome</keyword>
<feature type="compositionally biased region" description="Low complexity" evidence="5">
    <location>
        <begin position="46"/>
        <end position="55"/>
    </location>
</feature>
<feature type="compositionally biased region" description="Pro residues" evidence="5">
    <location>
        <begin position="31"/>
        <end position="45"/>
    </location>
</feature>
<evidence type="ECO:0000256" key="6">
    <source>
        <dbReference type="SAM" id="Phobius"/>
    </source>
</evidence>
<dbReference type="RefSeq" id="WP_378592113.1">
    <property type="nucleotide sequence ID" value="NZ_JBHSKD010000024.1"/>
</dbReference>
<feature type="compositionally biased region" description="Low complexity" evidence="5">
    <location>
        <begin position="64"/>
        <end position="91"/>
    </location>
</feature>
<dbReference type="Pfam" id="PF09685">
    <property type="entry name" value="MamF_MmsF"/>
    <property type="match status" value="1"/>
</dbReference>
<proteinExistence type="predicted"/>
<evidence type="ECO:0000256" key="5">
    <source>
        <dbReference type="SAM" id="MobiDB-lite"/>
    </source>
</evidence>
<comment type="caution">
    <text evidence="7">The sequence shown here is derived from an EMBL/GenBank/DDBJ whole genome shotgun (WGS) entry which is preliminary data.</text>
</comment>
<accession>A0ABW0BN39</accession>
<comment type="subcellular location">
    <subcellularLocation>
        <location evidence="1">Membrane</location>
        <topology evidence="1">Multi-pass membrane protein</topology>
    </subcellularLocation>
</comment>
<organism evidence="7 8">
    <name type="scientific">Nocardioides taihuensis</name>
    <dbReference type="NCBI Taxonomy" id="1835606"/>
    <lineage>
        <taxon>Bacteria</taxon>
        <taxon>Bacillati</taxon>
        <taxon>Actinomycetota</taxon>
        <taxon>Actinomycetes</taxon>
        <taxon>Propionibacteriales</taxon>
        <taxon>Nocardioidaceae</taxon>
        <taxon>Nocardioides</taxon>
    </lineage>
</organism>
<evidence type="ECO:0000256" key="4">
    <source>
        <dbReference type="ARBA" id="ARBA00023136"/>
    </source>
</evidence>
<feature type="compositionally biased region" description="Low complexity" evidence="5">
    <location>
        <begin position="13"/>
        <end position="30"/>
    </location>
</feature>
<keyword evidence="3 6" id="KW-1133">Transmembrane helix</keyword>
<gene>
    <name evidence="7" type="ORF">ACFPGP_17615</name>
</gene>
<name>A0ABW0BN39_9ACTN</name>
<reference evidence="8" key="1">
    <citation type="journal article" date="2019" name="Int. J. Syst. Evol. Microbiol.">
        <title>The Global Catalogue of Microorganisms (GCM) 10K type strain sequencing project: providing services to taxonomists for standard genome sequencing and annotation.</title>
        <authorList>
            <consortium name="The Broad Institute Genomics Platform"/>
            <consortium name="The Broad Institute Genome Sequencing Center for Infectious Disease"/>
            <person name="Wu L."/>
            <person name="Ma J."/>
        </authorList>
    </citation>
    <scope>NUCLEOTIDE SEQUENCE [LARGE SCALE GENOMIC DNA]</scope>
    <source>
        <strain evidence="8">DFY41</strain>
    </source>
</reference>
<protein>
    <submittedName>
        <fullName evidence="7">DUF4870 domain-containing protein</fullName>
    </submittedName>
</protein>
<dbReference type="InterPro" id="IPR019109">
    <property type="entry name" value="MamF_MmsF"/>
</dbReference>
<evidence type="ECO:0000313" key="8">
    <source>
        <dbReference type="Proteomes" id="UP001596087"/>
    </source>
</evidence>
<keyword evidence="2 6" id="KW-0812">Transmembrane</keyword>
<feature type="transmembrane region" description="Helical" evidence="6">
    <location>
        <begin position="104"/>
        <end position="128"/>
    </location>
</feature>
<feature type="compositionally biased region" description="Pro residues" evidence="5">
    <location>
        <begin position="1"/>
        <end position="12"/>
    </location>
</feature>